<reference evidence="2" key="1">
    <citation type="journal article" date="2013" name="Genome Announc.">
        <title>Draft genome sequence of the basidiomycetous yeast-like fungus Pseudozyma hubeiensis SY62, which produces an abundant amount of the biosurfactant mannosylerythritol lipids.</title>
        <authorList>
            <person name="Konishi M."/>
            <person name="Hatada Y."/>
            <person name="Horiuchi J."/>
        </authorList>
    </citation>
    <scope>NUCLEOTIDE SEQUENCE [LARGE SCALE GENOMIC DNA]</scope>
    <source>
        <strain evidence="2">SY62</strain>
    </source>
</reference>
<dbReference type="Proteomes" id="UP000014071">
    <property type="component" value="Unassembled WGS sequence"/>
</dbReference>
<dbReference type="EMBL" id="DF238783">
    <property type="protein sequence ID" value="GAC94271.1"/>
    <property type="molecule type" value="Genomic_DNA"/>
</dbReference>
<name>R9NZP0_PSEHS</name>
<sequence>MDRCRGNLPSFHSNVANADIIERDRLFERCRSARPVSDVSYASSKGLVPLSSTDDIDGQPPSCRALTEPLYTDFFLRVISIVSSLTNPKLTSFRRLAQSDMEFKVRMYSHSVCSFVCCESTHEVVIHDVDWRVAVDTNQNNDSKPIVH</sequence>
<dbReference type="HOGENOM" id="CLU_1759627_0_0_1"/>
<keyword evidence="2" id="KW-1185">Reference proteome</keyword>
<dbReference type="AlphaFoldDB" id="R9NZP0"/>
<accession>R9NZP0</accession>
<dbReference type="RefSeq" id="XP_012187858.1">
    <property type="nucleotide sequence ID" value="XM_012332468.1"/>
</dbReference>
<evidence type="ECO:0000313" key="1">
    <source>
        <dbReference type="EMBL" id="GAC94271.1"/>
    </source>
</evidence>
<protein>
    <submittedName>
        <fullName evidence="1">Uncharacterized protein</fullName>
    </submittedName>
</protein>
<gene>
    <name evidence="1" type="ORF">PHSY_001842</name>
</gene>
<proteinExistence type="predicted"/>
<evidence type="ECO:0000313" key="2">
    <source>
        <dbReference type="Proteomes" id="UP000014071"/>
    </source>
</evidence>
<dbReference type="GeneID" id="24107137"/>
<organism evidence="1 2">
    <name type="scientific">Pseudozyma hubeiensis (strain SY62)</name>
    <name type="common">Yeast</name>
    <dbReference type="NCBI Taxonomy" id="1305764"/>
    <lineage>
        <taxon>Eukaryota</taxon>
        <taxon>Fungi</taxon>
        <taxon>Dikarya</taxon>
        <taxon>Basidiomycota</taxon>
        <taxon>Ustilaginomycotina</taxon>
        <taxon>Ustilaginomycetes</taxon>
        <taxon>Ustilaginales</taxon>
        <taxon>Ustilaginaceae</taxon>
        <taxon>Pseudozyma</taxon>
    </lineage>
</organism>